<dbReference type="InterPro" id="IPR001650">
    <property type="entry name" value="Helicase_C-like"/>
</dbReference>
<dbReference type="InterPro" id="IPR015940">
    <property type="entry name" value="UBA"/>
</dbReference>
<feature type="region of interest" description="Disordered" evidence="5">
    <location>
        <begin position="522"/>
        <end position="548"/>
    </location>
</feature>
<keyword evidence="11" id="KW-1185">Reference proteome</keyword>
<dbReference type="CDD" id="cd17917">
    <property type="entry name" value="DEXHc_RHA-like"/>
    <property type="match status" value="1"/>
</dbReference>
<dbReference type="PROSITE" id="PS00690">
    <property type="entry name" value="DEAH_ATP_HELICASE"/>
    <property type="match status" value="1"/>
</dbReference>
<dbReference type="Pfam" id="PF00270">
    <property type="entry name" value="DEAD"/>
    <property type="match status" value="1"/>
</dbReference>
<feature type="domain" description="RWD" evidence="7">
    <location>
        <begin position="402"/>
        <end position="501"/>
    </location>
</feature>
<dbReference type="GO" id="GO:0004386">
    <property type="term" value="F:helicase activity"/>
    <property type="evidence" value="ECO:0007669"/>
    <property type="project" value="UniProtKB-KW"/>
</dbReference>
<dbReference type="SUPFAM" id="SSF46934">
    <property type="entry name" value="UBA-like"/>
    <property type="match status" value="1"/>
</dbReference>
<evidence type="ECO:0000256" key="5">
    <source>
        <dbReference type="SAM" id="MobiDB-lite"/>
    </source>
</evidence>
<dbReference type="GO" id="GO:0016787">
    <property type="term" value="F:hydrolase activity"/>
    <property type="evidence" value="ECO:0007669"/>
    <property type="project" value="UniProtKB-KW"/>
</dbReference>
<dbReference type="Pfam" id="PF26026">
    <property type="entry name" value="RNA_hel_CTD"/>
    <property type="match status" value="1"/>
</dbReference>
<dbReference type="Proteomes" id="UP000053617">
    <property type="component" value="Unassembled WGS sequence"/>
</dbReference>
<evidence type="ECO:0000259" key="8">
    <source>
        <dbReference type="PROSITE" id="PS51192"/>
    </source>
</evidence>
<dbReference type="Gene3D" id="1.20.120.1080">
    <property type="match status" value="1"/>
</dbReference>
<feature type="domain" description="UBA" evidence="6">
    <location>
        <begin position="342"/>
        <end position="381"/>
    </location>
</feature>
<protein>
    <recommendedName>
        <fullName evidence="12">RNA helicase</fullName>
    </recommendedName>
</protein>
<evidence type="ECO:0008006" key="12">
    <source>
        <dbReference type="Google" id="ProtNLM"/>
    </source>
</evidence>
<dbReference type="Pfam" id="PF24385">
    <property type="entry name" value="DSRM_DHX29"/>
    <property type="match status" value="1"/>
</dbReference>
<dbReference type="Pfam" id="PF05773">
    <property type="entry name" value="RWD"/>
    <property type="match status" value="1"/>
</dbReference>
<evidence type="ECO:0000259" key="7">
    <source>
        <dbReference type="PROSITE" id="PS50908"/>
    </source>
</evidence>
<dbReference type="Pfam" id="PF07717">
    <property type="entry name" value="OB_NTP_bind"/>
    <property type="match status" value="1"/>
</dbReference>
<dbReference type="SMART" id="SM00490">
    <property type="entry name" value="HELICc"/>
    <property type="match status" value="1"/>
</dbReference>
<dbReference type="SUPFAM" id="SSF52540">
    <property type="entry name" value="P-loop containing nucleoside triphosphate hydrolases"/>
    <property type="match status" value="1"/>
</dbReference>
<dbReference type="GO" id="GO:0005524">
    <property type="term" value="F:ATP binding"/>
    <property type="evidence" value="ECO:0007669"/>
    <property type="project" value="UniProtKB-KW"/>
</dbReference>
<dbReference type="CDD" id="cd18791">
    <property type="entry name" value="SF2_C_RHA"/>
    <property type="match status" value="1"/>
</dbReference>
<dbReference type="InterPro" id="IPR056328">
    <property type="entry name" value="DSRM_DHX29"/>
</dbReference>
<dbReference type="InterPro" id="IPR059023">
    <property type="entry name" value="RNA_hel_CTD"/>
</dbReference>
<dbReference type="InterPro" id="IPR011545">
    <property type="entry name" value="DEAD/DEAH_box_helicase_dom"/>
</dbReference>
<dbReference type="PANTHER" id="PTHR18934">
    <property type="entry name" value="ATP-DEPENDENT RNA HELICASE"/>
    <property type="match status" value="1"/>
</dbReference>
<dbReference type="PROSITE" id="PS50908">
    <property type="entry name" value="RWD"/>
    <property type="match status" value="1"/>
</dbReference>
<dbReference type="CDD" id="cd23827">
    <property type="entry name" value="RWD_YLR419W-like"/>
    <property type="match status" value="1"/>
</dbReference>
<dbReference type="InterPro" id="IPR002464">
    <property type="entry name" value="DNA/RNA_helicase_DEAH_CS"/>
</dbReference>
<feature type="domain" description="Helicase ATP-binding" evidence="8">
    <location>
        <begin position="587"/>
        <end position="764"/>
    </location>
</feature>
<feature type="compositionally biased region" description="Basic and acidic residues" evidence="5">
    <location>
        <begin position="36"/>
        <end position="55"/>
    </location>
</feature>
<dbReference type="SMART" id="SM00847">
    <property type="entry name" value="HA2"/>
    <property type="match status" value="1"/>
</dbReference>
<dbReference type="Pfam" id="PF21010">
    <property type="entry name" value="HA2_C"/>
    <property type="match status" value="1"/>
</dbReference>
<evidence type="ECO:0000313" key="11">
    <source>
        <dbReference type="Proteomes" id="UP000053617"/>
    </source>
</evidence>
<accession>A0A0D2H227</accession>
<dbReference type="PROSITE" id="PS51192">
    <property type="entry name" value="HELICASE_ATP_BIND_1"/>
    <property type="match status" value="1"/>
</dbReference>
<dbReference type="GeneID" id="25293402"/>
<dbReference type="InterPro" id="IPR014001">
    <property type="entry name" value="Helicase_ATP-bd"/>
</dbReference>
<dbReference type="FunFam" id="3.40.50.300:FF:000868">
    <property type="entry name" value="DEAD/DEAH box helicase, putative"/>
    <property type="match status" value="1"/>
</dbReference>
<dbReference type="FunFam" id="1.20.120.1080:FF:000002">
    <property type="entry name" value="Putative ATP-dependent RNA helicase DHX36"/>
    <property type="match status" value="1"/>
</dbReference>
<dbReference type="Gene3D" id="3.40.50.300">
    <property type="entry name" value="P-loop containing nucleotide triphosphate hydrolases"/>
    <property type="match status" value="2"/>
</dbReference>
<sequence length="1343" mass="149336">MAPKKGSASGKNVESKKSAPSVPDSDHIVFSNQQNDKNKRDPKKAEGPPRPDARKVIGGASWTGKLPVNMLSEHCQRQKWNKPEYFGRQISTGNNGENLHRFWVVLSKTDPKTREITKLPPFQLPATEAHLADRPSALEARHFAAAYALFRTCSMKNLAMALPPTYRDLWKGEFQRLKEEDLREDRAWKYDADPFAAEAKRKEIKAVMEKKKQDQALKTTKIEPRSFVNPGASTANSKSWDRAPKLELGQNVRMRIESMIRTRGVWNQNAQKISEGERSSILSDLSKSGFQCSHVEEALDHCGSREEVLEWLLIHVPEDSLPAWSFPPGYNAGILLVTSDLATDAKIKRLAEAGYPSQLCIQALRDNDGDAALASEALQLKLVSPQLDDPKNSTTETDIWAEEMTALKAILDERFTADGPDCCVIKTDPTSAISATFRFQRPSSGYPSSLPPIISIRAPELPSYVRLSIVKGAVNYAQENLLGDSMIFRLLEWLDNSVPAIIESPGKLSDLQIASPSFKVRQPSTVEFEGQSPSDSSKLRERSYPKDTRSDKTIFEAWKARQCSEAQEKMNSMRQNLPAWSKKDTIVEVVKKAQVTLITGETGSGKSTQAIQFILDEAIQNMQGSSTNMLCTQPRRVAALSLSERVSAERCVKEGDEGFERTSVGYSVRGYSKVSSKTKITFMTTGVLLRRLQGSKTVKSALANVSHVFVDEVHERSLDTDFLLALLRDAVSSLPKLKVVLMSATLNADIFANYFGGEIVGRVHIEGRTFPVQDYYLDDVVRLVEKEKETAPELAKDLPSSEIGKAIQNLGIGINYQLIASLIQIIDGELGDTTGGILIFMPGTLEIDRCLRTLNESPRIHGLPLHASLTPTEQRQVFRRAPSGKRKVVVATNVAETSITIEDIVAVIDSGKVKETDYDPAFNTVRLEEVWVSQAACKQRRGRAGRVQAGKYYKLFTRSIEVQMAATAAPEMHRTPLEQLCLSVKATGSDRNVEEFLASTISPPNNRAVANAMRVLHRMGALENDRLTGLGMYLAMIPADLRCAKLLVYGVLFDCVEPCLTIAAILTTKSPFVSPREKRDEAKEAWSSFYTAGGDLILASTAFEQWRIQSSTMHYNDIQDWCSARFLSHQTLRDIDSTRRQLLDSLIETGLLATTYATDSSRYNRRKGNTMLMRALIAGALNPQIARIQMPDKKYIASMTGAKELEPEARTVKYFIEENGRVFVHPSSILFDAQGFSGAAAFLSYFTKMETSKTFIRDLTPLNAYSLLLFGGPIEIDTSGAGILVDGWLRLRGWARIGILASRLRTLLDDELRKRIDSSNDVKDDGELFDIVQHLVELNGQDK</sequence>
<dbReference type="VEuPathDB" id="FungiDB:Z518_05331"/>
<dbReference type="InterPro" id="IPR011709">
    <property type="entry name" value="DEAD-box_helicase_OB_fold"/>
</dbReference>
<dbReference type="InterPro" id="IPR027417">
    <property type="entry name" value="P-loop_NTPase"/>
</dbReference>
<feature type="compositionally biased region" description="Basic and acidic residues" evidence="5">
    <location>
        <begin position="537"/>
        <end position="548"/>
    </location>
</feature>
<evidence type="ECO:0000259" key="6">
    <source>
        <dbReference type="PROSITE" id="PS50030"/>
    </source>
</evidence>
<dbReference type="SUPFAM" id="SSF54495">
    <property type="entry name" value="UBC-like"/>
    <property type="match status" value="1"/>
</dbReference>
<dbReference type="InterPro" id="IPR016135">
    <property type="entry name" value="UBQ-conjugating_enzyme/RWD"/>
</dbReference>
<dbReference type="Gene3D" id="3.10.110.10">
    <property type="entry name" value="Ubiquitin Conjugating Enzyme"/>
    <property type="match status" value="1"/>
</dbReference>
<dbReference type="STRING" id="1442369.A0A0D2H227"/>
<evidence type="ECO:0000256" key="1">
    <source>
        <dbReference type="ARBA" id="ARBA00022741"/>
    </source>
</evidence>
<dbReference type="SMART" id="SM00165">
    <property type="entry name" value="UBA"/>
    <property type="match status" value="1"/>
</dbReference>
<dbReference type="PROSITE" id="PS50030">
    <property type="entry name" value="UBA"/>
    <property type="match status" value="1"/>
</dbReference>
<dbReference type="InterPro" id="IPR006575">
    <property type="entry name" value="RWD_dom"/>
</dbReference>
<dbReference type="Pfam" id="PF00271">
    <property type="entry name" value="Helicase_C"/>
    <property type="match status" value="1"/>
</dbReference>
<keyword evidence="1" id="KW-0547">Nucleotide-binding</keyword>
<feature type="domain" description="Helicase C-terminal" evidence="9">
    <location>
        <begin position="821"/>
        <end position="988"/>
    </location>
</feature>
<keyword evidence="2" id="KW-0378">Hydrolase</keyword>
<name>A0A0D2H227_9EURO</name>
<keyword evidence="3" id="KW-0347">Helicase</keyword>
<feature type="region of interest" description="Disordered" evidence="5">
    <location>
        <begin position="1"/>
        <end position="59"/>
    </location>
</feature>
<gene>
    <name evidence="10" type="ORF">Z518_05331</name>
</gene>
<dbReference type="PROSITE" id="PS51194">
    <property type="entry name" value="HELICASE_CTER"/>
    <property type="match status" value="1"/>
</dbReference>
<dbReference type="GO" id="GO:1990904">
    <property type="term" value="C:ribonucleoprotein complex"/>
    <property type="evidence" value="ECO:0007669"/>
    <property type="project" value="UniProtKB-ARBA"/>
</dbReference>
<proteinExistence type="predicted"/>
<dbReference type="OrthoDB" id="5600252at2759"/>
<dbReference type="InterPro" id="IPR007502">
    <property type="entry name" value="Helicase-assoc_dom"/>
</dbReference>
<dbReference type="SMART" id="SM00591">
    <property type="entry name" value="RWD"/>
    <property type="match status" value="1"/>
</dbReference>
<keyword evidence="4" id="KW-0067">ATP-binding</keyword>
<evidence type="ECO:0000313" key="10">
    <source>
        <dbReference type="EMBL" id="KIX04463.1"/>
    </source>
</evidence>
<dbReference type="SMART" id="SM00487">
    <property type="entry name" value="DEXDc"/>
    <property type="match status" value="1"/>
</dbReference>
<organism evidence="10 11">
    <name type="scientific">Rhinocladiella mackenziei CBS 650.93</name>
    <dbReference type="NCBI Taxonomy" id="1442369"/>
    <lineage>
        <taxon>Eukaryota</taxon>
        <taxon>Fungi</taxon>
        <taxon>Dikarya</taxon>
        <taxon>Ascomycota</taxon>
        <taxon>Pezizomycotina</taxon>
        <taxon>Eurotiomycetes</taxon>
        <taxon>Chaetothyriomycetidae</taxon>
        <taxon>Chaetothyriales</taxon>
        <taxon>Herpotrichiellaceae</taxon>
        <taxon>Rhinocladiella</taxon>
    </lineage>
</organism>
<dbReference type="PANTHER" id="PTHR18934:SF267">
    <property type="entry name" value="ATP-DEPENDENT RNA HELICASE YLR419W-RELATED"/>
    <property type="match status" value="1"/>
</dbReference>
<reference evidence="10 11" key="1">
    <citation type="submission" date="2015-01" db="EMBL/GenBank/DDBJ databases">
        <title>The Genome Sequence of Rhinocladiella mackenzie CBS 650.93.</title>
        <authorList>
            <consortium name="The Broad Institute Genomics Platform"/>
            <person name="Cuomo C."/>
            <person name="de Hoog S."/>
            <person name="Gorbushina A."/>
            <person name="Stielow B."/>
            <person name="Teixiera M."/>
            <person name="Abouelleil A."/>
            <person name="Chapman S.B."/>
            <person name="Priest M."/>
            <person name="Young S.K."/>
            <person name="Wortman J."/>
            <person name="Nusbaum C."/>
            <person name="Birren B."/>
        </authorList>
    </citation>
    <scope>NUCLEOTIDE SEQUENCE [LARGE SCALE GENOMIC DNA]</scope>
    <source>
        <strain evidence="10 11">CBS 650.93</strain>
    </source>
</reference>
<dbReference type="HOGENOM" id="CLU_001832_4_0_1"/>
<dbReference type="RefSeq" id="XP_013271599.1">
    <property type="nucleotide sequence ID" value="XM_013416145.1"/>
</dbReference>
<evidence type="ECO:0000256" key="3">
    <source>
        <dbReference type="ARBA" id="ARBA00022806"/>
    </source>
</evidence>
<dbReference type="EMBL" id="KN847478">
    <property type="protein sequence ID" value="KIX04463.1"/>
    <property type="molecule type" value="Genomic_DNA"/>
</dbReference>
<evidence type="ECO:0000256" key="4">
    <source>
        <dbReference type="ARBA" id="ARBA00022840"/>
    </source>
</evidence>
<evidence type="ECO:0000256" key="2">
    <source>
        <dbReference type="ARBA" id="ARBA00022801"/>
    </source>
</evidence>
<dbReference type="InterPro" id="IPR009060">
    <property type="entry name" value="UBA-like_sf"/>
</dbReference>
<dbReference type="GO" id="GO:0003723">
    <property type="term" value="F:RNA binding"/>
    <property type="evidence" value="ECO:0007669"/>
    <property type="project" value="TreeGrafter"/>
</dbReference>
<evidence type="ECO:0000259" key="9">
    <source>
        <dbReference type="PROSITE" id="PS51194"/>
    </source>
</evidence>